<dbReference type="Pfam" id="PF02629">
    <property type="entry name" value="CoA_binding"/>
    <property type="match status" value="1"/>
</dbReference>
<dbReference type="SMART" id="SM00881">
    <property type="entry name" value="CoA_binding"/>
    <property type="match status" value="1"/>
</dbReference>
<dbReference type="GO" id="GO:0003677">
    <property type="term" value="F:DNA binding"/>
    <property type="evidence" value="ECO:0007669"/>
    <property type="project" value="UniProtKB-UniRule"/>
</dbReference>
<dbReference type="Proteomes" id="UP000242972">
    <property type="component" value="Unassembled WGS sequence"/>
</dbReference>
<dbReference type="InterPro" id="IPR036388">
    <property type="entry name" value="WH-like_DNA-bd_sf"/>
</dbReference>
<dbReference type="PANTHER" id="PTHR35786:SF1">
    <property type="entry name" value="REDOX-SENSING TRANSCRIPTIONAL REPRESSOR REX 1"/>
    <property type="match status" value="1"/>
</dbReference>
<dbReference type="Gene3D" id="1.10.10.10">
    <property type="entry name" value="Winged helix-like DNA-binding domain superfamily/Winged helix DNA-binding domain"/>
    <property type="match status" value="1"/>
</dbReference>
<evidence type="ECO:0000256" key="5">
    <source>
        <dbReference type="ARBA" id="ARBA00023125"/>
    </source>
</evidence>
<dbReference type="SUPFAM" id="SSF46785">
    <property type="entry name" value="Winged helix' DNA-binding domain"/>
    <property type="match status" value="1"/>
</dbReference>
<keyword evidence="1 7" id="KW-0963">Cytoplasm</keyword>
<dbReference type="NCBIfam" id="NF003994">
    <property type="entry name" value="PRK05472.2-3"/>
    <property type="match status" value="1"/>
</dbReference>
<keyword evidence="4 7" id="KW-0520">NAD</keyword>
<keyword evidence="3 7" id="KW-0805">Transcription regulation</keyword>
<comment type="subunit">
    <text evidence="7">Homodimer.</text>
</comment>
<evidence type="ECO:0000256" key="3">
    <source>
        <dbReference type="ARBA" id="ARBA00023015"/>
    </source>
</evidence>
<organism evidence="9 10">
    <name type="scientific">Sulfobacillus benefaciens</name>
    <dbReference type="NCBI Taxonomy" id="453960"/>
    <lineage>
        <taxon>Bacteria</taxon>
        <taxon>Bacillati</taxon>
        <taxon>Bacillota</taxon>
        <taxon>Clostridia</taxon>
        <taxon>Eubacteriales</taxon>
        <taxon>Clostridiales Family XVII. Incertae Sedis</taxon>
        <taxon>Sulfobacillus</taxon>
    </lineage>
</organism>
<evidence type="ECO:0000256" key="2">
    <source>
        <dbReference type="ARBA" id="ARBA00022491"/>
    </source>
</evidence>
<protein>
    <recommendedName>
        <fullName evidence="7">Redox-sensing transcriptional repressor Rex</fullName>
    </recommendedName>
</protein>
<comment type="caution">
    <text evidence="7">Lacks conserved residue(s) required for the propagation of feature annotation.</text>
</comment>
<gene>
    <name evidence="7" type="primary">rex</name>
    <name evidence="9" type="ORF">C7B46_10840</name>
</gene>
<feature type="binding site" evidence="7">
    <location>
        <begin position="86"/>
        <end position="91"/>
    </location>
    <ligand>
        <name>NAD(+)</name>
        <dbReference type="ChEBI" id="CHEBI:57540"/>
    </ligand>
</feature>
<dbReference type="NCBIfam" id="NF003995">
    <property type="entry name" value="PRK05472.2-4"/>
    <property type="match status" value="1"/>
</dbReference>
<dbReference type="InterPro" id="IPR003781">
    <property type="entry name" value="CoA-bd"/>
</dbReference>
<reference evidence="9 10" key="1">
    <citation type="journal article" date="2014" name="BMC Genomics">
        <title>Comparison of environmental and isolate Sulfobacillus genomes reveals diverse carbon, sulfur, nitrogen, and hydrogen metabolisms.</title>
        <authorList>
            <person name="Justice N.B."/>
            <person name="Norman A."/>
            <person name="Brown C.T."/>
            <person name="Singh A."/>
            <person name="Thomas B.C."/>
            <person name="Banfield J.F."/>
        </authorList>
    </citation>
    <scope>NUCLEOTIDE SEQUENCE [LARGE SCALE GENOMIC DNA]</scope>
    <source>
        <strain evidence="9">AMDSBA4</strain>
    </source>
</reference>
<evidence type="ECO:0000256" key="4">
    <source>
        <dbReference type="ARBA" id="ARBA00023027"/>
    </source>
</evidence>
<dbReference type="Pfam" id="PF06971">
    <property type="entry name" value="Put_DNA-bind_N"/>
    <property type="match status" value="1"/>
</dbReference>
<keyword evidence="6 7" id="KW-0804">Transcription</keyword>
<dbReference type="InterPro" id="IPR036390">
    <property type="entry name" value="WH_DNA-bd_sf"/>
</dbReference>
<comment type="subcellular location">
    <subcellularLocation>
        <location evidence="7">Cytoplasm</location>
    </subcellularLocation>
</comment>
<dbReference type="GO" id="GO:0045892">
    <property type="term" value="P:negative regulation of DNA-templated transcription"/>
    <property type="evidence" value="ECO:0007669"/>
    <property type="project" value="InterPro"/>
</dbReference>
<evidence type="ECO:0000256" key="1">
    <source>
        <dbReference type="ARBA" id="ARBA00022490"/>
    </source>
</evidence>
<accession>A0A2T2XFF3</accession>
<evidence type="ECO:0000256" key="6">
    <source>
        <dbReference type="ARBA" id="ARBA00023163"/>
    </source>
</evidence>
<dbReference type="PANTHER" id="PTHR35786">
    <property type="entry name" value="REDOX-SENSING TRANSCRIPTIONAL REPRESSOR REX"/>
    <property type="match status" value="1"/>
</dbReference>
<comment type="function">
    <text evidence="7">Modulates transcription in response to changes in cellular NADH/NAD(+) redox state.</text>
</comment>
<dbReference type="AlphaFoldDB" id="A0A2T2XFF3"/>
<dbReference type="SUPFAM" id="SSF51735">
    <property type="entry name" value="NAD(P)-binding Rossmann-fold domains"/>
    <property type="match status" value="1"/>
</dbReference>
<proteinExistence type="inferred from homology"/>
<dbReference type="EMBL" id="PXYW01000024">
    <property type="protein sequence ID" value="PSR33235.1"/>
    <property type="molecule type" value="Genomic_DNA"/>
</dbReference>
<name>A0A2T2XFF3_9FIRM</name>
<dbReference type="GO" id="GO:0051775">
    <property type="term" value="P:response to redox state"/>
    <property type="evidence" value="ECO:0007669"/>
    <property type="project" value="InterPro"/>
</dbReference>
<dbReference type="InterPro" id="IPR009718">
    <property type="entry name" value="Rex_DNA-bd_C_dom"/>
</dbReference>
<sequence>MQQRIPDATIRRLPAYLRWLSTCNLERVTSGILGQATGFSSEQIRKDLAYFGAFGTRGVGYDVKALRQEILRILQLDRGVRALVVGAGHLGTALVRYVGQSPQRDLEIVAVVDNDPDIIGTTIGQVPVEPIEKLEQLVEEYDIGIAVLTLPASAAVEIAERLADAGIHAFLNFAPVPVCTKRFDVFVQQIDLTLEMQALSYFVQARQPHPIP</sequence>
<dbReference type="InterPro" id="IPR022876">
    <property type="entry name" value="Tscrpt_rep_Rex"/>
</dbReference>
<evidence type="ECO:0000259" key="8">
    <source>
        <dbReference type="SMART" id="SM00881"/>
    </source>
</evidence>
<dbReference type="Gene3D" id="3.40.50.720">
    <property type="entry name" value="NAD(P)-binding Rossmann-like Domain"/>
    <property type="match status" value="1"/>
</dbReference>
<keyword evidence="2 7" id="KW-0678">Repressor</keyword>
<dbReference type="NCBIfam" id="NF003996">
    <property type="entry name" value="PRK05472.2-5"/>
    <property type="match status" value="1"/>
</dbReference>
<evidence type="ECO:0000313" key="9">
    <source>
        <dbReference type="EMBL" id="PSR33235.1"/>
    </source>
</evidence>
<comment type="similarity">
    <text evidence="7">Belongs to the transcriptional regulatory Rex family.</text>
</comment>
<comment type="caution">
    <text evidence="9">The sequence shown here is derived from an EMBL/GenBank/DDBJ whole genome shotgun (WGS) entry which is preliminary data.</text>
</comment>
<dbReference type="GO" id="GO:0003700">
    <property type="term" value="F:DNA-binding transcription factor activity"/>
    <property type="evidence" value="ECO:0007669"/>
    <property type="project" value="UniProtKB-UniRule"/>
</dbReference>
<dbReference type="HAMAP" id="MF_01131">
    <property type="entry name" value="Rex"/>
    <property type="match status" value="1"/>
</dbReference>
<dbReference type="GO" id="GO:0005737">
    <property type="term" value="C:cytoplasm"/>
    <property type="evidence" value="ECO:0007669"/>
    <property type="project" value="UniProtKB-SubCell"/>
</dbReference>
<keyword evidence="5 7" id="KW-0238">DNA-binding</keyword>
<evidence type="ECO:0000313" key="10">
    <source>
        <dbReference type="Proteomes" id="UP000242972"/>
    </source>
</evidence>
<feature type="domain" description="CoA-binding" evidence="8">
    <location>
        <begin position="76"/>
        <end position="177"/>
    </location>
</feature>
<evidence type="ECO:0000256" key="7">
    <source>
        <dbReference type="HAMAP-Rule" id="MF_01131"/>
    </source>
</evidence>
<dbReference type="InterPro" id="IPR036291">
    <property type="entry name" value="NAD(P)-bd_dom_sf"/>
</dbReference>